<keyword evidence="13" id="KW-1185">Reference proteome</keyword>
<dbReference type="InterPro" id="IPR004554">
    <property type="entry name" value="HMG_CoA_Rdtase_eu_arc"/>
</dbReference>
<evidence type="ECO:0000256" key="7">
    <source>
        <dbReference type="ARBA" id="ARBA00023002"/>
    </source>
</evidence>
<dbReference type="PROSITE" id="PS50065">
    <property type="entry name" value="HMG_COA_REDUCTASE_4"/>
    <property type="match status" value="1"/>
</dbReference>
<accession>A0ABR1F673</accession>
<reference evidence="12 13" key="1">
    <citation type="submission" date="2024-03" db="EMBL/GenBank/DDBJ databases">
        <title>Genome-scale model development and genomic sequencing of the oleaginous clade Lipomyces.</title>
        <authorList>
            <consortium name="Lawrence Berkeley National Laboratory"/>
            <person name="Czajka J.J."/>
            <person name="Han Y."/>
            <person name="Kim J."/>
            <person name="Mondo S.J."/>
            <person name="Hofstad B.A."/>
            <person name="Robles A."/>
            <person name="Haridas S."/>
            <person name="Riley R."/>
            <person name="LaButti K."/>
            <person name="Pangilinan J."/>
            <person name="Andreopoulos W."/>
            <person name="Lipzen A."/>
            <person name="Yan J."/>
            <person name="Wang M."/>
            <person name="Ng V."/>
            <person name="Grigoriev I.V."/>
            <person name="Spatafora J.W."/>
            <person name="Magnuson J.K."/>
            <person name="Baker S.E."/>
            <person name="Pomraning K.R."/>
        </authorList>
    </citation>
    <scope>NUCLEOTIDE SEQUENCE [LARGE SCALE GENOMIC DNA]</scope>
    <source>
        <strain evidence="12 13">Phaff 52-87</strain>
    </source>
</reference>
<dbReference type="PROSITE" id="PS01192">
    <property type="entry name" value="HMG_COA_REDUCTASE_3"/>
    <property type="match status" value="1"/>
</dbReference>
<keyword evidence="6 9" id="KW-1133">Transmembrane helix</keyword>
<feature type="transmembrane region" description="Helical" evidence="9">
    <location>
        <begin position="214"/>
        <end position="235"/>
    </location>
</feature>
<comment type="similarity">
    <text evidence="2 9">Belongs to the HMG-CoA reductase family.</text>
</comment>
<dbReference type="InterPro" id="IPR009023">
    <property type="entry name" value="HMG_CoA_Rdtase_NAD(P)-bd_sf"/>
</dbReference>
<evidence type="ECO:0000313" key="12">
    <source>
        <dbReference type="EMBL" id="KAK7205345.1"/>
    </source>
</evidence>
<evidence type="ECO:0000256" key="3">
    <source>
        <dbReference type="ARBA" id="ARBA00022692"/>
    </source>
</evidence>
<keyword evidence="7 9" id="KW-0560">Oxidoreductase</keyword>
<dbReference type="InterPro" id="IPR023074">
    <property type="entry name" value="HMG_CoA_Rdtase_cat_sf"/>
</dbReference>
<dbReference type="InterPro" id="IPR002202">
    <property type="entry name" value="HMG_CoA_Rdtase"/>
</dbReference>
<evidence type="ECO:0000256" key="1">
    <source>
        <dbReference type="ARBA" id="ARBA00004477"/>
    </source>
</evidence>
<dbReference type="Proteomes" id="UP001498771">
    <property type="component" value="Unassembled WGS sequence"/>
</dbReference>
<dbReference type="Gene3D" id="1.10.3270.10">
    <property type="entry name" value="HMGR, N-terminal domain"/>
    <property type="match status" value="1"/>
</dbReference>
<dbReference type="EC" id="1.1.1.34" evidence="9"/>
<proteinExistence type="inferred from homology"/>
<name>A0ABR1F673_9ASCO</name>
<dbReference type="Pfam" id="PF12349">
    <property type="entry name" value="Sterol-sensing"/>
    <property type="match status" value="1"/>
</dbReference>
<feature type="transmembrane region" description="Helical" evidence="9">
    <location>
        <begin position="298"/>
        <end position="316"/>
    </location>
</feature>
<dbReference type="PRINTS" id="PR00071">
    <property type="entry name" value="HMGCOARDTASE"/>
</dbReference>
<dbReference type="GeneID" id="90035237"/>
<dbReference type="InterPro" id="IPR053958">
    <property type="entry name" value="HMGCR/SNAP/NPC1-like_SSD"/>
</dbReference>
<dbReference type="PROSITE" id="PS00066">
    <property type="entry name" value="HMG_COA_REDUCTASE_1"/>
    <property type="match status" value="1"/>
</dbReference>
<feature type="transmembrane region" description="Helical" evidence="9">
    <location>
        <begin position="408"/>
        <end position="427"/>
    </location>
</feature>
<comment type="subcellular location">
    <subcellularLocation>
        <location evidence="1 9">Endoplasmic reticulum membrane</location>
        <topology evidence="1 9">Multi-pass membrane protein</topology>
    </subcellularLocation>
</comment>
<evidence type="ECO:0000313" key="13">
    <source>
        <dbReference type="Proteomes" id="UP001498771"/>
    </source>
</evidence>
<evidence type="ECO:0000256" key="5">
    <source>
        <dbReference type="ARBA" id="ARBA00022857"/>
    </source>
</evidence>
<keyword evidence="4 9" id="KW-0256">Endoplasmic reticulum</keyword>
<keyword evidence="5 9" id="KW-0521">NADP</keyword>
<evidence type="ECO:0000256" key="2">
    <source>
        <dbReference type="ARBA" id="ARBA00007661"/>
    </source>
</evidence>
<organism evidence="12 13">
    <name type="scientific">Myxozyma melibiosi</name>
    <dbReference type="NCBI Taxonomy" id="54550"/>
    <lineage>
        <taxon>Eukaryota</taxon>
        <taxon>Fungi</taxon>
        <taxon>Dikarya</taxon>
        <taxon>Ascomycota</taxon>
        <taxon>Saccharomycotina</taxon>
        <taxon>Lipomycetes</taxon>
        <taxon>Lipomycetales</taxon>
        <taxon>Lipomycetaceae</taxon>
        <taxon>Myxozyma</taxon>
    </lineage>
</organism>
<feature type="transmembrane region" description="Helical" evidence="9">
    <location>
        <begin position="322"/>
        <end position="344"/>
    </location>
</feature>
<evidence type="ECO:0000256" key="6">
    <source>
        <dbReference type="ARBA" id="ARBA00022989"/>
    </source>
</evidence>
<feature type="transmembrane region" description="Helical" evidence="9">
    <location>
        <begin position="187"/>
        <end position="208"/>
    </location>
</feature>
<dbReference type="RefSeq" id="XP_064768378.1">
    <property type="nucleotide sequence ID" value="XM_064909725.1"/>
</dbReference>
<dbReference type="NCBIfam" id="TIGR00533">
    <property type="entry name" value="HMG_CoA_R_NADP"/>
    <property type="match status" value="1"/>
</dbReference>
<dbReference type="PANTHER" id="PTHR10572:SF24">
    <property type="entry name" value="3-HYDROXY-3-METHYLGLUTARYL-COENZYME A REDUCTASE"/>
    <property type="match status" value="1"/>
</dbReference>
<comment type="caution">
    <text evidence="12">The sequence shown here is derived from an EMBL/GenBank/DDBJ whole genome shotgun (WGS) entry which is preliminary data.</text>
</comment>
<dbReference type="InterPro" id="IPR000731">
    <property type="entry name" value="SSD"/>
</dbReference>
<dbReference type="PROSITE" id="PS50156">
    <property type="entry name" value="SSD"/>
    <property type="match status" value="1"/>
</dbReference>
<evidence type="ECO:0000256" key="8">
    <source>
        <dbReference type="ARBA" id="ARBA00023136"/>
    </source>
</evidence>
<dbReference type="Gene3D" id="3.30.70.420">
    <property type="entry name" value="Hydroxymethylglutaryl-CoA reductase, class I/II, NAD/NADP-binding domain"/>
    <property type="match status" value="1"/>
</dbReference>
<feature type="transmembrane region" description="Helical" evidence="9">
    <location>
        <begin position="20"/>
        <end position="41"/>
    </location>
</feature>
<feature type="domain" description="SSD" evidence="11">
    <location>
        <begin position="186"/>
        <end position="344"/>
    </location>
</feature>
<evidence type="ECO:0000256" key="9">
    <source>
        <dbReference type="RuleBase" id="RU361219"/>
    </source>
</evidence>
<dbReference type="EMBL" id="JBBJBU010000005">
    <property type="protein sequence ID" value="KAK7205345.1"/>
    <property type="molecule type" value="Genomic_DNA"/>
</dbReference>
<dbReference type="InterPro" id="IPR023282">
    <property type="entry name" value="HMG_CoA_Rdtase_N"/>
</dbReference>
<keyword evidence="3 9" id="KW-0812">Transmembrane</keyword>
<evidence type="ECO:0000256" key="10">
    <source>
        <dbReference type="SAM" id="MobiDB-lite"/>
    </source>
</evidence>
<keyword evidence="8 9" id="KW-0472">Membrane</keyword>
<evidence type="ECO:0000259" key="11">
    <source>
        <dbReference type="PROSITE" id="PS50156"/>
    </source>
</evidence>
<feature type="compositionally biased region" description="Low complexity" evidence="10">
    <location>
        <begin position="540"/>
        <end position="558"/>
    </location>
</feature>
<dbReference type="SUPFAM" id="SSF56542">
    <property type="entry name" value="Substrate-binding domain of HMG-CoA reductase"/>
    <property type="match status" value="1"/>
</dbReference>
<protein>
    <recommendedName>
        <fullName evidence="9">3-hydroxy-3-methylglutaryl coenzyme A reductase</fullName>
        <shortName evidence="9">HMG-CoA reductase</shortName>
        <ecNumber evidence="9">1.1.1.34</ecNumber>
    </recommendedName>
</protein>
<dbReference type="PROSITE" id="PS00318">
    <property type="entry name" value="HMG_COA_REDUCTASE_2"/>
    <property type="match status" value="1"/>
</dbReference>
<feature type="region of interest" description="Disordered" evidence="10">
    <location>
        <begin position="540"/>
        <end position="571"/>
    </location>
</feature>
<dbReference type="SUPFAM" id="SSF55035">
    <property type="entry name" value="NAD-binding domain of HMG-CoA reductase"/>
    <property type="match status" value="1"/>
</dbReference>
<dbReference type="Pfam" id="PF00368">
    <property type="entry name" value="HMG-CoA_red"/>
    <property type="match status" value="1"/>
</dbReference>
<evidence type="ECO:0000256" key="4">
    <source>
        <dbReference type="ARBA" id="ARBA00022824"/>
    </source>
</evidence>
<dbReference type="Gene3D" id="3.90.770.10">
    <property type="entry name" value="3-hydroxy-3-methylglutaryl-coenzyme A Reductase, Chain A, domain 2"/>
    <property type="match status" value="1"/>
</dbReference>
<dbReference type="InterPro" id="IPR025583">
    <property type="entry name" value="HMG-CoA_N_dom"/>
</dbReference>
<gene>
    <name evidence="12" type="ORF">BZA70DRAFT_153423</name>
</gene>
<comment type="pathway">
    <text evidence="9">Metabolic intermediate biosynthesis; (R)-mevalonate biosynthesis; (R)-mevalonate from acetyl-CoA: step 3/3.</text>
</comment>
<dbReference type="InterPro" id="IPR009029">
    <property type="entry name" value="HMG_CoA_Rdtase_sub-bd_dom_sf"/>
</dbReference>
<sequence length="1067" mass="114577">MASAVGRVLAAIARPSSTHPIHTIVFIGFLASTAYLSILNISVPNSASQLLPAHIYRSSPAAEWKQIDDPAKYSAAAHYAFLQLHFQRDSADAPLPDVNSTVPVLSSSLGRDIVVPTLIPYDSLEDWIENARELIPFYGSDNLTAPDSPSWVWHLSSSRRGFVWLEWFKFSYARFVQQFHRAETFDVAIMTLAYAAMHLTFVSLFLSMRKVGSHFWLFVTVIMSSSFAFLFALVTTSYMGVPINMVLLSEGLPFLVVTVGFEGYNTLARAALNHSKVPNLSDVVSAVQRVGPKICVDYLMELVVFIAGALSGVGGLSQFCFLATWILVFDFAMLFTFYTAIISIKLEFNRIKRHVSIRKALEEDGVSERVAESFAESVDESENKIQPNGETVIFGKTFKDSSISKFKTFMVIAFALVNLFNLTTAPFREHSKGVVDPSSVVSTLSTLSSDAYLLEDTAVVTVFSPMEYYLLPKSSEFENAVNSIFESWSRTIGDPVLSKWAAVVLIISVGLNMYLFKVSQYSATPQIKIVEKIVEVPSKSVSSTSGSTTTYSNGLSSSRDSDSDKDSDDGGMELTIKPKKAALMPVDDAVALVKAGRTKELSDEDIISLTKSGKIPLYALEKQLGDCTRAVYIRRAVVSRSMEDGKLEGSSLPYLHYDFTRVLGACCENVIGFMPIPVGLAGPLVIDGKKFYIPMATTEGCLVASTMRGCKAMNAGGGVTTVLLQDGMTRGPAVRFPNLTRAGAAKLWLDSEEGQRTMKKAFDSTSRFARLSSLKTAIAGSTLFIRFRTTTGDAMGMNMISKGTEHALKYMAEQAGFPDMEVVSISGNYCTDKKAAAVNWIEGRGKSVVAEALVPGHVVRSVLKSDVDALVELNVTKNLMGSAMAGSVGGFNAQAANLVTAIYLATGQDPAQNVESSNCITLMKNVGGDLQISVSMPSIEVGTIGGGTILEPQSAMLDLLGIRGPHPTNPGENARQLAKIVAAGVLAGELSLCSALAAGHLVQSHMALNRSAPATRATTPGPSPTENITISAAPAAAANISVAGINGAAQSPADLARLQKGSQICFA</sequence>
<dbReference type="CDD" id="cd00643">
    <property type="entry name" value="HMG-CoA_reductase_classI"/>
    <property type="match status" value="1"/>
</dbReference>
<dbReference type="Pfam" id="PF13323">
    <property type="entry name" value="HPIH"/>
    <property type="match status" value="1"/>
</dbReference>
<dbReference type="InterPro" id="IPR023076">
    <property type="entry name" value="HMG_CoA_Rdtase_CS"/>
</dbReference>
<comment type="catalytic activity">
    <reaction evidence="9">
        <text>(R)-mevalonate + 2 NADP(+) + CoA = (3S)-3-hydroxy-3-methylglutaryl-CoA + 2 NADPH + 2 H(+)</text>
        <dbReference type="Rhea" id="RHEA:15989"/>
        <dbReference type="ChEBI" id="CHEBI:15378"/>
        <dbReference type="ChEBI" id="CHEBI:36464"/>
        <dbReference type="ChEBI" id="CHEBI:43074"/>
        <dbReference type="ChEBI" id="CHEBI:57287"/>
        <dbReference type="ChEBI" id="CHEBI:57783"/>
        <dbReference type="ChEBI" id="CHEBI:58349"/>
        <dbReference type="EC" id="1.1.1.34"/>
    </reaction>
</comment>
<dbReference type="PANTHER" id="PTHR10572">
    <property type="entry name" value="3-HYDROXY-3-METHYLGLUTARYL-COENZYME A REDUCTASE"/>
    <property type="match status" value="1"/>
</dbReference>